<dbReference type="GO" id="GO:0009328">
    <property type="term" value="C:phenylalanine-tRNA ligase complex"/>
    <property type="evidence" value="ECO:0007669"/>
    <property type="project" value="TreeGrafter"/>
</dbReference>
<dbReference type="InterPro" id="IPR020825">
    <property type="entry name" value="Phe-tRNA_synthase-like_B3/B4"/>
</dbReference>
<sequence>MKAPLSWLRDHVAIPADTTVDQLKDVFVRAGIEVEAVQEGAEVTGPVVVGKVLYRNPEEQKNGKTINWCVVDVGSHNPEEAPKDIPEGMHGRGIICGAHNFDVGDHVVVALPGAVLPGDFAISSRKTYGHVSDGMICSQVELGLPDDGTDGIIVLGDDAPAPGTPAMELLGADEVVFDLEVTPDMPHCLSMRGLARELAQGLGVEFTDPVTTCAESASGSVEVRIEDDRCARFVAAQVTGIDATRPSPDWMRRRIAAAGMRPISLPVDITNYLMLETGQPLHGYDADKVRGAIVVRDAVAGEKLTTLDGQTRTLRAGDLVIADDSGAIGMAGVMGGAATELSDSTTKVIIEGASFDRASVSRTARSHHLQSEASRRFERGVDTGAAHATALRAARMFAELAGGAVDEAVTVEGDPAAMPSTVMALDLPTRVLGMNVPHDEVIATLTGAGVHVEVEGTQATVTPPTWRPDLRDPYDYVEEVGQKVGLDRIEGILPSAPGGRGYTPAQAARRAVGRALASSGLVEVLTFPFQSDADLDKLGITADDPRRRTVRLANPLAETSPWLRTTVLPGLLAAAGRNLSRGQDDLALYEIGSVFFALDDATPAPMPPVDRRPTAEEFAAIDAALPKQPRHLGVLLHGAWRAAGWNAPAEPVTWRHAMGVVELIATTLGIELVRRQAQVSPFHPGRCAEVLVDGAVVGLAGELHPSVVEAHGLQAGACAVELDLDAIVASQPGRGAIPPLSTFPVAKEDVALVVDEDTAAADVAAALREGGGDLLESVRLFDVYTGDQISDGKKSLAFALRLRGADTTLTDQQAAEARDAAVAVATERFGAELRS</sequence>
<feature type="binding site" evidence="15">
    <location>
        <position position="478"/>
    </location>
    <ligand>
        <name>Mg(2+)</name>
        <dbReference type="ChEBI" id="CHEBI:18420"/>
        <note>shared with alpha subunit</note>
    </ligand>
</feature>
<dbReference type="CDD" id="cd00769">
    <property type="entry name" value="PheRS_beta_core"/>
    <property type="match status" value="1"/>
</dbReference>
<dbReference type="Pfam" id="PF03147">
    <property type="entry name" value="FDX-ACB"/>
    <property type="match status" value="1"/>
</dbReference>
<evidence type="ECO:0000256" key="4">
    <source>
        <dbReference type="ARBA" id="ARBA00022490"/>
    </source>
</evidence>
<dbReference type="InterPro" id="IPR033714">
    <property type="entry name" value="tRNA_bind_bactPheRS"/>
</dbReference>
<feature type="domain" description="TRNA-binding" evidence="17">
    <location>
        <begin position="41"/>
        <end position="167"/>
    </location>
</feature>
<feature type="binding site" evidence="15">
    <location>
        <position position="469"/>
    </location>
    <ligand>
        <name>Mg(2+)</name>
        <dbReference type="ChEBI" id="CHEBI:18420"/>
        <note>shared with alpha subunit</note>
    </ligand>
</feature>
<dbReference type="GO" id="GO:0005524">
    <property type="term" value="F:ATP binding"/>
    <property type="evidence" value="ECO:0007669"/>
    <property type="project" value="UniProtKB-UniRule"/>
</dbReference>
<dbReference type="GO" id="GO:0006432">
    <property type="term" value="P:phenylalanyl-tRNA aminoacylation"/>
    <property type="evidence" value="ECO:0007669"/>
    <property type="project" value="UniProtKB-UniRule"/>
</dbReference>
<feature type="domain" description="FDX-ACB" evidence="18">
    <location>
        <begin position="741"/>
        <end position="834"/>
    </location>
</feature>
<keyword evidence="21" id="KW-1185">Reference proteome</keyword>
<evidence type="ECO:0000259" key="19">
    <source>
        <dbReference type="PROSITE" id="PS51483"/>
    </source>
</evidence>
<dbReference type="SUPFAM" id="SSF46955">
    <property type="entry name" value="Putative DNA-binding domain"/>
    <property type="match status" value="1"/>
</dbReference>
<dbReference type="InterPro" id="IPR036690">
    <property type="entry name" value="Fdx_antiC-bd_sf"/>
</dbReference>
<dbReference type="Pfam" id="PF01588">
    <property type="entry name" value="tRNA_bind"/>
    <property type="match status" value="1"/>
</dbReference>
<evidence type="ECO:0000256" key="8">
    <source>
        <dbReference type="ARBA" id="ARBA00022741"/>
    </source>
</evidence>
<comment type="similarity">
    <text evidence="2 15">Belongs to the phenylalanyl-tRNA synthetase beta subunit family. Type 1 subfamily.</text>
</comment>
<evidence type="ECO:0000256" key="12">
    <source>
        <dbReference type="ARBA" id="ARBA00022917"/>
    </source>
</evidence>
<comment type="catalytic activity">
    <reaction evidence="14 15">
        <text>tRNA(Phe) + L-phenylalanine + ATP = L-phenylalanyl-tRNA(Phe) + AMP + diphosphate + H(+)</text>
        <dbReference type="Rhea" id="RHEA:19413"/>
        <dbReference type="Rhea" id="RHEA-COMP:9668"/>
        <dbReference type="Rhea" id="RHEA-COMP:9699"/>
        <dbReference type="ChEBI" id="CHEBI:15378"/>
        <dbReference type="ChEBI" id="CHEBI:30616"/>
        <dbReference type="ChEBI" id="CHEBI:33019"/>
        <dbReference type="ChEBI" id="CHEBI:58095"/>
        <dbReference type="ChEBI" id="CHEBI:78442"/>
        <dbReference type="ChEBI" id="CHEBI:78531"/>
        <dbReference type="ChEBI" id="CHEBI:456215"/>
        <dbReference type="EC" id="6.1.1.20"/>
    </reaction>
</comment>
<dbReference type="SMART" id="SM00873">
    <property type="entry name" value="B3_4"/>
    <property type="match status" value="1"/>
</dbReference>
<dbReference type="PANTHER" id="PTHR10947:SF0">
    <property type="entry name" value="PHENYLALANINE--TRNA LIGASE BETA SUBUNIT"/>
    <property type="match status" value="1"/>
</dbReference>
<dbReference type="Gene3D" id="3.30.70.380">
    <property type="entry name" value="Ferrodoxin-fold anticodon-binding domain"/>
    <property type="match status" value="1"/>
</dbReference>
<dbReference type="Proteomes" id="UP000316196">
    <property type="component" value="Unassembled WGS sequence"/>
</dbReference>
<dbReference type="Pfam" id="PF03484">
    <property type="entry name" value="B5"/>
    <property type="match status" value="1"/>
</dbReference>
<dbReference type="Pfam" id="PF03483">
    <property type="entry name" value="B3_4"/>
    <property type="match status" value="1"/>
</dbReference>
<keyword evidence="12 15" id="KW-0648">Protein biosynthesis</keyword>
<dbReference type="InterPro" id="IPR005146">
    <property type="entry name" value="B3/B4_tRNA-bd"/>
</dbReference>
<keyword evidence="8 15" id="KW-0547">Nucleotide-binding</keyword>
<dbReference type="AlphaFoldDB" id="A0A542ZB33"/>
<evidence type="ECO:0000256" key="6">
    <source>
        <dbReference type="ARBA" id="ARBA00022598"/>
    </source>
</evidence>
<dbReference type="InterPro" id="IPR045864">
    <property type="entry name" value="aa-tRNA-synth_II/BPL/LPL"/>
</dbReference>
<evidence type="ECO:0000256" key="9">
    <source>
        <dbReference type="ARBA" id="ARBA00022840"/>
    </source>
</evidence>
<dbReference type="InterPro" id="IPR012340">
    <property type="entry name" value="NA-bd_OB-fold"/>
</dbReference>
<dbReference type="Gene3D" id="3.50.40.10">
    <property type="entry name" value="Phenylalanyl-trna Synthetase, Chain B, domain 3"/>
    <property type="match status" value="1"/>
</dbReference>
<dbReference type="SMART" id="SM00896">
    <property type="entry name" value="FDX-ACB"/>
    <property type="match status" value="1"/>
</dbReference>
<dbReference type="SUPFAM" id="SSF54991">
    <property type="entry name" value="Anticodon-binding domain of PheRS"/>
    <property type="match status" value="1"/>
</dbReference>
<keyword evidence="6 15" id="KW-0436">Ligase</keyword>
<dbReference type="InterPro" id="IPR041616">
    <property type="entry name" value="PheRS_beta_core"/>
</dbReference>
<dbReference type="SUPFAM" id="SSF55681">
    <property type="entry name" value="Class II aaRS and biotin synthetases"/>
    <property type="match status" value="1"/>
</dbReference>
<dbReference type="InterPro" id="IPR002547">
    <property type="entry name" value="tRNA-bd_dom"/>
</dbReference>
<organism evidence="20 21">
    <name type="scientific">Propioniferax innocua</name>
    <dbReference type="NCBI Taxonomy" id="1753"/>
    <lineage>
        <taxon>Bacteria</taxon>
        <taxon>Bacillati</taxon>
        <taxon>Actinomycetota</taxon>
        <taxon>Actinomycetes</taxon>
        <taxon>Propionibacteriales</taxon>
        <taxon>Propionibacteriaceae</taxon>
        <taxon>Propioniferax</taxon>
    </lineage>
</organism>
<keyword evidence="5 16" id="KW-0820">tRNA-binding</keyword>
<accession>A0A542ZB33</accession>
<feature type="binding site" evidence="15">
    <location>
        <position position="475"/>
    </location>
    <ligand>
        <name>Mg(2+)</name>
        <dbReference type="ChEBI" id="CHEBI:18420"/>
        <note>shared with alpha subunit</note>
    </ligand>
</feature>
<dbReference type="Pfam" id="PF17759">
    <property type="entry name" value="tRNA_synthFbeta"/>
    <property type="match status" value="1"/>
</dbReference>
<reference evidence="20 21" key="1">
    <citation type="submission" date="2019-06" db="EMBL/GenBank/DDBJ databases">
        <title>Sequencing the genomes of 1000 actinobacteria strains.</title>
        <authorList>
            <person name="Klenk H.-P."/>
        </authorList>
    </citation>
    <scope>NUCLEOTIDE SEQUENCE [LARGE SCALE GENOMIC DNA]</scope>
    <source>
        <strain evidence="20 21">DSM 8251</strain>
    </source>
</reference>
<dbReference type="GO" id="GO:0000287">
    <property type="term" value="F:magnesium ion binding"/>
    <property type="evidence" value="ECO:0007669"/>
    <property type="project" value="UniProtKB-UniRule"/>
</dbReference>
<keyword evidence="9 15" id="KW-0067">ATP-binding</keyword>
<dbReference type="EMBL" id="VFOR01000002">
    <property type="protein sequence ID" value="TQL57553.1"/>
    <property type="molecule type" value="Genomic_DNA"/>
</dbReference>
<dbReference type="EC" id="6.1.1.20" evidence="15"/>
<gene>
    <name evidence="15" type="primary">pheT</name>
    <name evidence="20" type="ORF">FB460_1386</name>
</gene>
<dbReference type="OrthoDB" id="9805455at2"/>
<keyword evidence="10 15" id="KW-0460">Magnesium</keyword>
<evidence type="ECO:0000256" key="16">
    <source>
        <dbReference type="PROSITE-ProRule" id="PRU00209"/>
    </source>
</evidence>
<feature type="domain" description="B5" evidence="19">
    <location>
        <begin position="416"/>
        <end position="491"/>
    </location>
</feature>
<dbReference type="NCBIfam" id="TIGR00472">
    <property type="entry name" value="pheT_bact"/>
    <property type="match status" value="1"/>
</dbReference>
<dbReference type="InterPro" id="IPR045060">
    <property type="entry name" value="Phe-tRNA-ligase_IIc_bsu"/>
</dbReference>
<dbReference type="SMART" id="SM00874">
    <property type="entry name" value="B5"/>
    <property type="match status" value="1"/>
</dbReference>
<evidence type="ECO:0000256" key="14">
    <source>
        <dbReference type="ARBA" id="ARBA00049255"/>
    </source>
</evidence>
<dbReference type="FunFam" id="3.30.930.10:FF:000130">
    <property type="entry name" value="Phenylalanine--tRNA ligase beta subunit"/>
    <property type="match status" value="1"/>
</dbReference>
<dbReference type="HAMAP" id="MF_00283">
    <property type="entry name" value="Phe_tRNA_synth_beta1"/>
    <property type="match status" value="1"/>
</dbReference>
<dbReference type="PROSITE" id="PS51483">
    <property type="entry name" value="B5"/>
    <property type="match status" value="1"/>
</dbReference>
<dbReference type="RefSeq" id="WP_142093421.1">
    <property type="nucleotide sequence ID" value="NZ_BAAAMD010000003.1"/>
</dbReference>
<dbReference type="Gene3D" id="2.40.50.140">
    <property type="entry name" value="Nucleic acid-binding proteins"/>
    <property type="match status" value="1"/>
</dbReference>
<dbReference type="PROSITE" id="PS50886">
    <property type="entry name" value="TRBD"/>
    <property type="match status" value="1"/>
</dbReference>
<comment type="subunit">
    <text evidence="3 15">Tetramer of two alpha and two beta subunits.</text>
</comment>
<name>A0A542ZB33_9ACTN</name>
<keyword evidence="11 16" id="KW-0694">RNA-binding</keyword>
<dbReference type="InterPro" id="IPR005147">
    <property type="entry name" value="tRNA_synthase_B5-dom"/>
</dbReference>
<dbReference type="GO" id="GO:0004826">
    <property type="term" value="F:phenylalanine-tRNA ligase activity"/>
    <property type="evidence" value="ECO:0007669"/>
    <property type="project" value="UniProtKB-UniRule"/>
</dbReference>
<dbReference type="PROSITE" id="PS51447">
    <property type="entry name" value="FDX_ACB"/>
    <property type="match status" value="1"/>
</dbReference>
<dbReference type="Gene3D" id="3.30.930.10">
    <property type="entry name" value="Bira Bifunctional Protein, Domain 2"/>
    <property type="match status" value="1"/>
</dbReference>
<evidence type="ECO:0000256" key="15">
    <source>
        <dbReference type="HAMAP-Rule" id="MF_00283"/>
    </source>
</evidence>
<dbReference type="GO" id="GO:0000049">
    <property type="term" value="F:tRNA binding"/>
    <property type="evidence" value="ECO:0007669"/>
    <property type="project" value="UniProtKB-UniRule"/>
</dbReference>
<evidence type="ECO:0000313" key="20">
    <source>
        <dbReference type="EMBL" id="TQL57553.1"/>
    </source>
</evidence>
<evidence type="ECO:0000256" key="5">
    <source>
        <dbReference type="ARBA" id="ARBA00022555"/>
    </source>
</evidence>
<evidence type="ECO:0000256" key="7">
    <source>
        <dbReference type="ARBA" id="ARBA00022723"/>
    </source>
</evidence>
<dbReference type="SUPFAM" id="SSF50249">
    <property type="entry name" value="Nucleic acid-binding proteins"/>
    <property type="match status" value="1"/>
</dbReference>
<feature type="binding site" evidence="15">
    <location>
        <position position="479"/>
    </location>
    <ligand>
        <name>Mg(2+)</name>
        <dbReference type="ChEBI" id="CHEBI:18420"/>
        <note>shared with alpha subunit</note>
    </ligand>
</feature>
<dbReference type="FunFam" id="3.30.70.380:FF:000001">
    <property type="entry name" value="Phenylalanine--tRNA ligase beta subunit"/>
    <property type="match status" value="1"/>
</dbReference>
<evidence type="ECO:0000256" key="3">
    <source>
        <dbReference type="ARBA" id="ARBA00011209"/>
    </source>
</evidence>
<protein>
    <recommendedName>
        <fullName evidence="15">Phenylalanine--tRNA ligase beta subunit</fullName>
        <ecNumber evidence="15">6.1.1.20</ecNumber>
    </recommendedName>
    <alternativeName>
        <fullName evidence="15">Phenylalanyl-tRNA synthetase beta subunit</fullName>
        <shortName evidence="15">PheRS</shortName>
    </alternativeName>
</protein>
<evidence type="ECO:0000256" key="10">
    <source>
        <dbReference type="ARBA" id="ARBA00022842"/>
    </source>
</evidence>
<dbReference type="InterPro" id="IPR009061">
    <property type="entry name" value="DNA-bd_dom_put_sf"/>
</dbReference>
<evidence type="ECO:0000259" key="18">
    <source>
        <dbReference type="PROSITE" id="PS51447"/>
    </source>
</evidence>
<proteinExistence type="inferred from homology"/>
<evidence type="ECO:0000259" key="17">
    <source>
        <dbReference type="PROSITE" id="PS50886"/>
    </source>
</evidence>
<evidence type="ECO:0000256" key="11">
    <source>
        <dbReference type="ARBA" id="ARBA00022884"/>
    </source>
</evidence>
<dbReference type="InterPro" id="IPR005121">
    <property type="entry name" value="Fdx_antiC-bd"/>
</dbReference>
<keyword evidence="13 15" id="KW-0030">Aminoacyl-tRNA synthetase</keyword>
<comment type="caution">
    <text evidence="20">The sequence shown here is derived from an EMBL/GenBank/DDBJ whole genome shotgun (WGS) entry which is preliminary data.</text>
</comment>
<dbReference type="Gene3D" id="3.30.56.10">
    <property type="match status" value="2"/>
</dbReference>
<evidence type="ECO:0000256" key="1">
    <source>
        <dbReference type="ARBA" id="ARBA00004496"/>
    </source>
</evidence>
<dbReference type="PANTHER" id="PTHR10947">
    <property type="entry name" value="PHENYLALANYL-TRNA SYNTHETASE BETA CHAIN AND LEUCINE-RICH REPEAT-CONTAINING PROTEIN 47"/>
    <property type="match status" value="1"/>
</dbReference>
<dbReference type="CDD" id="cd02796">
    <property type="entry name" value="tRNA_bind_bactPheRS"/>
    <property type="match status" value="1"/>
</dbReference>
<keyword evidence="7 15" id="KW-0479">Metal-binding</keyword>
<keyword evidence="4 15" id="KW-0963">Cytoplasm</keyword>
<comment type="subcellular location">
    <subcellularLocation>
        <location evidence="1 15">Cytoplasm</location>
    </subcellularLocation>
</comment>
<evidence type="ECO:0000256" key="2">
    <source>
        <dbReference type="ARBA" id="ARBA00008653"/>
    </source>
</evidence>
<evidence type="ECO:0000313" key="21">
    <source>
        <dbReference type="Proteomes" id="UP000316196"/>
    </source>
</evidence>
<evidence type="ECO:0000256" key="13">
    <source>
        <dbReference type="ARBA" id="ARBA00023146"/>
    </source>
</evidence>
<comment type="cofactor">
    <cofactor evidence="15">
        <name>Mg(2+)</name>
        <dbReference type="ChEBI" id="CHEBI:18420"/>
    </cofactor>
    <text evidence="15">Binds 2 magnesium ions per tetramer.</text>
</comment>
<dbReference type="InterPro" id="IPR004532">
    <property type="entry name" value="Phe-tRNA-ligase_IIc_bsu_bact"/>
</dbReference>
<dbReference type="SUPFAM" id="SSF56037">
    <property type="entry name" value="PheT/TilS domain"/>
    <property type="match status" value="1"/>
</dbReference>